<evidence type="ECO:0000256" key="5">
    <source>
        <dbReference type="ARBA" id="ARBA00023027"/>
    </source>
</evidence>
<evidence type="ECO:0000259" key="7">
    <source>
        <dbReference type="Pfam" id="PF01958"/>
    </source>
</evidence>
<dbReference type="EC" id="1.4.1.21" evidence="6"/>
<comment type="function">
    <text evidence="6">Specifically catalyzes the NAD or NADP-dependent dehydrogenation of L-aspartate to iminoaspartate.</text>
</comment>
<dbReference type="InterPro" id="IPR020626">
    <property type="entry name" value="Asp_DH_prok"/>
</dbReference>
<dbReference type="GO" id="GO:0050661">
    <property type="term" value="F:NADP binding"/>
    <property type="evidence" value="ECO:0007669"/>
    <property type="project" value="UniProtKB-UniRule"/>
</dbReference>
<feature type="domain" description="Aspartate dehydrogenase" evidence="7">
    <location>
        <begin position="168"/>
        <end position="253"/>
    </location>
</feature>
<evidence type="ECO:0000256" key="2">
    <source>
        <dbReference type="ARBA" id="ARBA00022642"/>
    </source>
</evidence>
<comment type="catalytic activity">
    <reaction evidence="6">
        <text>L-aspartate + NADP(+) + H2O = oxaloacetate + NH4(+) + NADPH + H(+)</text>
        <dbReference type="Rhea" id="RHEA:11784"/>
        <dbReference type="ChEBI" id="CHEBI:15377"/>
        <dbReference type="ChEBI" id="CHEBI:15378"/>
        <dbReference type="ChEBI" id="CHEBI:16452"/>
        <dbReference type="ChEBI" id="CHEBI:28938"/>
        <dbReference type="ChEBI" id="CHEBI:29991"/>
        <dbReference type="ChEBI" id="CHEBI:57783"/>
        <dbReference type="ChEBI" id="CHEBI:58349"/>
        <dbReference type="EC" id="1.4.1.21"/>
    </reaction>
</comment>
<gene>
    <name evidence="6" type="primary">nadX</name>
    <name evidence="9" type="ORF">SAMN05444695_101762</name>
</gene>
<evidence type="ECO:0000313" key="9">
    <source>
        <dbReference type="EMBL" id="SDH30213.1"/>
    </source>
</evidence>
<dbReference type="RefSeq" id="WP_072736237.1">
    <property type="nucleotide sequence ID" value="NZ_CP048813.1"/>
</dbReference>
<dbReference type="SUPFAM" id="SSF55347">
    <property type="entry name" value="Glyceraldehyde-3-phosphate dehydrogenase-like, C-terminal domain"/>
    <property type="match status" value="1"/>
</dbReference>
<feature type="binding site" evidence="6">
    <location>
        <position position="189"/>
    </location>
    <ligand>
        <name>NAD(+)</name>
        <dbReference type="ChEBI" id="CHEBI:57540"/>
    </ligand>
</feature>
<keyword evidence="5 6" id="KW-0520">NAD</keyword>
<feature type="domain" description="Aspartate/homoserine dehydrogenase NAD-binding" evidence="8">
    <location>
        <begin position="15"/>
        <end position="107"/>
    </location>
</feature>
<dbReference type="Gene3D" id="3.30.360.10">
    <property type="entry name" value="Dihydrodipicolinate Reductase, domain 2"/>
    <property type="match status" value="1"/>
</dbReference>
<keyword evidence="3 6" id="KW-0521">NADP</keyword>
<dbReference type="GO" id="GO:0051287">
    <property type="term" value="F:NAD binding"/>
    <property type="evidence" value="ECO:0007669"/>
    <property type="project" value="UniProtKB-UniRule"/>
</dbReference>
<dbReference type="InterPro" id="IPR036291">
    <property type="entry name" value="NAD(P)-bd_dom_sf"/>
</dbReference>
<dbReference type="EMBL" id="FNDN01000001">
    <property type="protein sequence ID" value="SDH30213.1"/>
    <property type="molecule type" value="Genomic_DNA"/>
</dbReference>
<dbReference type="InterPro" id="IPR002811">
    <property type="entry name" value="Asp_DH"/>
</dbReference>
<organism evidence="9 10">
    <name type="scientific">Rhodococcus triatomae</name>
    <dbReference type="NCBI Taxonomy" id="300028"/>
    <lineage>
        <taxon>Bacteria</taxon>
        <taxon>Bacillati</taxon>
        <taxon>Actinomycetota</taxon>
        <taxon>Actinomycetes</taxon>
        <taxon>Mycobacteriales</taxon>
        <taxon>Nocardiaceae</taxon>
        <taxon>Rhodococcus</taxon>
    </lineage>
</organism>
<keyword evidence="2 6" id="KW-0662">Pyridine nucleotide biosynthesis</keyword>
<proteinExistence type="inferred from homology"/>
<dbReference type="AlphaFoldDB" id="A0A1G8BB02"/>
<evidence type="ECO:0000313" key="10">
    <source>
        <dbReference type="Proteomes" id="UP000183263"/>
    </source>
</evidence>
<comment type="pathway">
    <text evidence="6">Cofactor biosynthesis; NAD(+) biosynthesis; iminoaspartate from L-aspartate (dehydrogenase route): step 1/1.</text>
</comment>
<dbReference type="HAMAP" id="MF_01265">
    <property type="entry name" value="NadX"/>
    <property type="match status" value="1"/>
</dbReference>
<dbReference type="GO" id="GO:0009435">
    <property type="term" value="P:NAD+ biosynthetic process"/>
    <property type="evidence" value="ECO:0007669"/>
    <property type="project" value="UniProtKB-UniRule"/>
</dbReference>
<comment type="similarity">
    <text evidence="1 6">Belongs to the L-aspartate dehydrogenase family.</text>
</comment>
<reference evidence="9 10" key="1">
    <citation type="submission" date="2016-10" db="EMBL/GenBank/DDBJ databases">
        <authorList>
            <person name="de Groot N.N."/>
        </authorList>
    </citation>
    <scope>NUCLEOTIDE SEQUENCE [LARGE SCALE GENOMIC DNA]</scope>
    <source>
        <strain evidence="9 10">DSM 44892</strain>
    </source>
</reference>
<evidence type="ECO:0000259" key="8">
    <source>
        <dbReference type="Pfam" id="PF03447"/>
    </source>
</evidence>
<evidence type="ECO:0000256" key="3">
    <source>
        <dbReference type="ARBA" id="ARBA00022857"/>
    </source>
</evidence>
<dbReference type="PANTHER" id="PTHR31873">
    <property type="entry name" value="L-ASPARTATE DEHYDROGENASE-RELATED"/>
    <property type="match status" value="1"/>
</dbReference>
<dbReference type="Gene3D" id="3.40.50.720">
    <property type="entry name" value="NAD(P)-binding Rossmann-like Domain"/>
    <property type="match status" value="1"/>
</dbReference>
<keyword evidence="10" id="KW-1185">Reference proteome</keyword>
<name>A0A1G8BB02_9NOCA</name>
<feature type="binding site" evidence="6">
    <location>
        <position position="120"/>
    </location>
    <ligand>
        <name>NAD(+)</name>
        <dbReference type="ChEBI" id="CHEBI:57540"/>
    </ligand>
</feature>
<dbReference type="GO" id="GO:0016639">
    <property type="term" value="F:oxidoreductase activity, acting on the CH-NH2 group of donors, NAD or NADP as acceptor"/>
    <property type="evidence" value="ECO:0007669"/>
    <property type="project" value="UniProtKB-UniRule"/>
</dbReference>
<dbReference type="PIRSF" id="PIRSF005227">
    <property type="entry name" value="Asp_dh_NAD_syn"/>
    <property type="match status" value="1"/>
</dbReference>
<sequence length="268" mass="28183">MTGSVPGPLRVSVLGYGSIGSVVVERLRSGAVPGARLVGVVCRSPIDDPTIPQCDLGDAIDESDIVVECASQEAVWDVADRVLTAGRDLLVSSVGALSDPDFARGLTELGPGRIVCTHGAVGGLDLLAAAGDAAPFDRVLVRTTKTPASLVQPWMDPVERARVRDTGERILVFEGPSDTAVRRFPKSLNVAAAVGFAVRDPTLVTVQLYADPAATLTCHEIEACGPIGRYAVRIENLPSEDNPRTSAVVPFSILRTLAQRTARPNLIA</sequence>
<dbReference type="OrthoDB" id="4772942at2"/>
<dbReference type="GO" id="GO:0033735">
    <property type="term" value="F:aspartate dehydrogenase [NAD(P)+] activity"/>
    <property type="evidence" value="ECO:0007669"/>
    <property type="project" value="UniProtKB-EC"/>
</dbReference>
<dbReference type="Proteomes" id="UP000183263">
    <property type="component" value="Unassembled WGS sequence"/>
</dbReference>
<evidence type="ECO:0000256" key="6">
    <source>
        <dbReference type="HAMAP-Rule" id="MF_01265"/>
    </source>
</evidence>
<comment type="catalytic activity">
    <reaction evidence="6">
        <text>L-aspartate + NAD(+) + H2O = oxaloacetate + NH4(+) + NADH + H(+)</text>
        <dbReference type="Rhea" id="RHEA:11788"/>
        <dbReference type="ChEBI" id="CHEBI:15377"/>
        <dbReference type="ChEBI" id="CHEBI:15378"/>
        <dbReference type="ChEBI" id="CHEBI:16452"/>
        <dbReference type="ChEBI" id="CHEBI:28938"/>
        <dbReference type="ChEBI" id="CHEBI:29991"/>
        <dbReference type="ChEBI" id="CHEBI:57540"/>
        <dbReference type="ChEBI" id="CHEBI:57945"/>
        <dbReference type="EC" id="1.4.1.21"/>
    </reaction>
</comment>
<dbReference type="PANTHER" id="PTHR31873:SF6">
    <property type="entry name" value="ASPARTATE DEHYDROGENASE DOMAIN-CONTAINING PROTEIN"/>
    <property type="match status" value="1"/>
</dbReference>
<evidence type="ECO:0000256" key="1">
    <source>
        <dbReference type="ARBA" id="ARBA00008331"/>
    </source>
</evidence>
<feature type="active site" evidence="6">
    <location>
        <position position="219"/>
    </location>
</feature>
<dbReference type="Pfam" id="PF03447">
    <property type="entry name" value="NAD_binding_3"/>
    <property type="match status" value="1"/>
</dbReference>
<comment type="miscellaneous">
    <text evidence="6">The iminoaspartate product is unstable in aqueous solution and can decompose to oxaloacetate and ammonia.</text>
</comment>
<protein>
    <recommendedName>
        <fullName evidence="6">L-aspartate dehydrogenase</fullName>
        <ecNumber evidence="6">1.4.1.21</ecNumber>
    </recommendedName>
</protein>
<keyword evidence="4 6" id="KW-0560">Oxidoreductase</keyword>
<evidence type="ECO:0000256" key="4">
    <source>
        <dbReference type="ARBA" id="ARBA00023002"/>
    </source>
</evidence>
<accession>A0A1G8BB02</accession>
<dbReference type="Pfam" id="PF01958">
    <property type="entry name" value="Asp_DH_C"/>
    <property type="match status" value="1"/>
</dbReference>
<dbReference type="InterPro" id="IPR005106">
    <property type="entry name" value="Asp/hSer_DH_NAD-bd"/>
</dbReference>
<dbReference type="SUPFAM" id="SSF51735">
    <property type="entry name" value="NAD(P)-binding Rossmann-fold domains"/>
    <property type="match status" value="1"/>
</dbReference>
<dbReference type="InterPro" id="IPR011182">
    <property type="entry name" value="L-Asp_DH"/>
</dbReference>
<dbReference type="UniPathway" id="UPA00253">
    <property type="reaction ID" value="UER00456"/>
</dbReference>